<dbReference type="Pfam" id="PF19953">
    <property type="entry name" value="EACC1"/>
    <property type="match status" value="1"/>
</dbReference>
<gene>
    <name evidence="1" type="ORF">GCM10009839_77580</name>
</gene>
<dbReference type="InterPro" id="IPR045428">
    <property type="entry name" value="EACC1"/>
</dbReference>
<dbReference type="Proteomes" id="UP001500751">
    <property type="component" value="Unassembled WGS sequence"/>
</dbReference>
<evidence type="ECO:0000313" key="1">
    <source>
        <dbReference type="EMBL" id="GAA2056819.1"/>
    </source>
</evidence>
<protein>
    <submittedName>
        <fullName evidence="1">Uncharacterized protein</fullName>
    </submittedName>
</protein>
<organism evidence="1 2">
    <name type="scientific">Catenulispora yoronensis</name>
    <dbReference type="NCBI Taxonomy" id="450799"/>
    <lineage>
        <taxon>Bacteria</taxon>
        <taxon>Bacillati</taxon>
        <taxon>Actinomycetota</taxon>
        <taxon>Actinomycetes</taxon>
        <taxon>Catenulisporales</taxon>
        <taxon>Catenulisporaceae</taxon>
        <taxon>Catenulispora</taxon>
    </lineage>
</organism>
<evidence type="ECO:0000313" key="2">
    <source>
        <dbReference type="Proteomes" id="UP001500751"/>
    </source>
</evidence>
<reference evidence="2" key="1">
    <citation type="journal article" date="2019" name="Int. J. Syst. Evol. Microbiol.">
        <title>The Global Catalogue of Microorganisms (GCM) 10K type strain sequencing project: providing services to taxonomists for standard genome sequencing and annotation.</title>
        <authorList>
            <consortium name="The Broad Institute Genomics Platform"/>
            <consortium name="The Broad Institute Genome Sequencing Center for Infectious Disease"/>
            <person name="Wu L."/>
            <person name="Ma J."/>
        </authorList>
    </citation>
    <scope>NUCLEOTIDE SEQUENCE [LARGE SCALE GENOMIC DNA]</scope>
    <source>
        <strain evidence="2">JCM 16014</strain>
    </source>
</reference>
<dbReference type="EMBL" id="BAAAQN010000065">
    <property type="protein sequence ID" value="GAA2056819.1"/>
    <property type="molecule type" value="Genomic_DNA"/>
</dbReference>
<dbReference type="RefSeq" id="WP_344670712.1">
    <property type="nucleotide sequence ID" value="NZ_BAAAQN010000065.1"/>
</dbReference>
<name>A0ABN2VCV1_9ACTN</name>
<sequence length="116" mass="12301">MSLGEAGNAPTLERIDLELSDPSQLGSVRDWLRAVPGIEVTTTAGEPGPGELGGTDTLSIIASSAGLISAIKVLPDIIRARRVGFQIKTEVRGKPFELNAANVEELLPVLERLLDE</sequence>
<accession>A0ABN2VCV1</accession>
<keyword evidence="2" id="KW-1185">Reference proteome</keyword>
<comment type="caution">
    <text evidence="1">The sequence shown here is derived from an EMBL/GenBank/DDBJ whole genome shotgun (WGS) entry which is preliminary data.</text>
</comment>
<proteinExistence type="predicted"/>